<keyword evidence="2" id="KW-0378">Hydrolase</keyword>
<dbReference type="InterPro" id="IPR036928">
    <property type="entry name" value="AS_sf"/>
</dbReference>
<accession>A0ABR6UAJ3</accession>
<reference evidence="2 3" key="1">
    <citation type="submission" date="2020-08" db="EMBL/GenBank/DDBJ databases">
        <title>novel species in genus Nocardioides.</title>
        <authorList>
            <person name="Zhang G."/>
        </authorList>
    </citation>
    <scope>NUCLEOTIDE SEQUENCE [LARGE SCALE GENOMIC DNA]</scope>
    <source>
        <strain evidence="2 3">SC8A-24</strain>
    </source>
</reference>
<evidence type="ECO:0000259" key="1">
    <source>
        <dbReference type="Pfam" id="PF01425"/>
    </source>
</evidence>
<gene>
    <name evidence="2" type="ORF">H7344_11835</name>
</gene>
<proteinExistence type="predicted"/>
<dbReference type="PANTHER" id="PTHR42678:SF34">
    <property type="entry name" value="OS04G0183300 PROTEIN"/>
    <property type="match status" value="1"/>
</dbReference>
<dbReference type="PANTHER" id="PTHR42678">
    <property type="entry name" value="AMIDASE"/>
    <property type="match status" value="1"/>
</dbReference>
<comment type="caution">
    <text evidence="2">The sequence shown here is derived from an EMBL/GenBank/DDBJ whole genome shotgun (WGS) entry which is preliminary data.</text>
</comment>
<evidence type="ECO:0000313" key="3">
    <source>
        <dbReference type="Proteomes" id="UP000604001"/>
    </source>
</evidence>
<dbReference type="SUPFAM" id="SSF75304">
    <property type="entry name" value="Amidase signature (AS) enzymes"/>
    <property type="match status" value="1"/>
</dbReference>
<dbReference type="RefSeq" id="WP_186346236.1">
    <property type="nucleotide sequence ID" value="NZ_BMMR01000004.1"/>
</dbReference>
<dbReference type="Gene3D" id="3.90.1300.10">
    <property type="entry name" value="Amidase signature (AS) domain"/>
    <property type="match status" value="1"/>
</dbReference>
<evidence type="ECO:0000313" key="2">
    <source>
        <dbReference type="EMBL" id="MBC2960984.1"/>
    </source>
</evidence>
<dbReference type="EC" id="3.5.1.4" evidence="2"/>
<dbReference type="Pfam" id="PF01425">
    <property type="entry name" value="Amidase"/>
    <property type="match status" value="1"/>
</dbReference>
<organism evidence="2 3">
    <name type="scientific">Nocardioides deserti</name>
    <dbReference type="NCBI Taxonomy" id="1588644"/>
    <lineage>
        <taxon>Bacteria</taxon>
        <taxon>Bacillati</taxon>
        <taxon>Actinomycetota</taxon>
        <taxon>Actinomycetes</taxon>
        <taxon>Propionibacteriales</taxon>
        <taxon>Nocardioidaceae</taxon>
        <taxon>Nocardioides</taxon>
    </lineage>
</organism>
<dbReference type="InterPro" id="IPR023631">
    <property type="entry name" value="Amidase_dom"/>
</dbReference>
<feature type="domain" description="Amidase" evidence="1">
    <location>
        <begin position="17"/>
        <end position="449"/>
    </location>
</feature>
<protein>
    <submittedName>
        <fullName evidence="2">Amidase</fullName>
        <ecNumber evidence="2">3.5.1.4</ecNumber>
    </submittedName>
</protein>
<dbReference type="EMBL" id="JACMYC010000006">
    <property type="protein sequence ID" value="MBC2960984.1"/>
    <property type="molecule type" value="Genomic_DNA"/>
</dbReference>
<sequence length="473" mass="48288">MLSPASPASSVSSVAEVERLLDRIATVDPLIRSICTLAPDALEQARALDAEAAAGRVRGPLHGRAVLVKDNIDTADLPTTAGSLALAGQPHPAADAPIVQRLREAGMVVLGKTNLSEWANIRDAASTSGWSAYGGLTRNPYALDRSAGGSSSGSGAAVAAGLAAYAVGTETDGSIACPAAYNGCVGFKPTVGLVPTDGVVPIAASQDAPGPMAASVRDAAALLSVLAGNGVDHAAHAVDGRLAGKRVGVPRGPYWGWSDAADAAAERAIAALSAAGAVVVDGTDLPELPDTIWEDELLVLLAELRTGLAAYLSHRPGDGPRTLEDVVAFNREHADVELEHFGQGLLEQALAGPGTDSEECAAARARCVAAAREGGIDRVLREHDLDALVTPSYDRAHRVRLQGPEDLVGSCSGVPAMAGYPLLTVPTEVVDGLPVAVSFWGTAGSETTLVEVAQGYESVRDPLPPPTFAETVG</sequence>
<name>A0ABR6UAJ3_9ACTN</name>
<keyword evidence="3" id="KW-1185">Reference proteome</keyword>
<dbReference type="GO" id="GO:0004040">
    <property type="term" value="F:amidase activity"/>
    <property type="evidence" value="ECO:0007669"/>
    <property type="project" value="UniProtKB-EC"/>
</dbReference>
<dbReference type="Proteomes" id="UP000604001">
    <property type="component" value="Unassembled WGS sequence"/>
</dbReference>